<dbReference type="Gene3D" id="3.40.30.10">
    <property type="entry name" value="Glutaredoxin"/>
    <property type="match status" value="1"/>
</dbReference>
<keyword evidence="1" id="KW-1133">Transmembrane helix</keyword>
<accession>A0ABV7PPA4</accession>
<evidence type="ECO:0000313" key="3">
    <source>
        <dbReference type="Proteomes" id="UP001595665"/>
    </source>
</evidence>
<organism evidence="2 3">
    <name type="scientific">Massilia haematophila</name>
    <dbReference type="NCBI Taxonomy" id="457923"/>
    <lineage>
        <taxon>Bacteria</taxon>
        <taxon>Pseudomonadati</taxon>
        <taxon>Pseudomonadota</taxon>
        <taxon>Betaproteobacteria</taxon>
        <taxon>Burkholderiales</taxon>
        <taxon>Oxalobacteraceae</taxon>
        <taxon>Telluria group</taxon>
        <taxon>Massilia</taxon>
    </lineage>
</organism>
<keyword evidence="3" id="KW-1185">Reference proteome</keyword>
<proteinExistence type="predicted"/>
<protein>
    <submittedName>
        <fullName evidence="2">SCO family protein</fullName>
    </submittedName>
</protein>
<sequence>MEENKLSERAPATDERQRDAKRRGRWKLLAVLLVCAAPIIASYLSYYVIKPEGRTNYGTLIDQASHPMPKLSSTTLDGRPETLENYAGKWIMVKVGGGDCDQACQDQLYAMRQLRTMQGKNMDRVERVWLVTDEQPIDTMLIRMYDDMHILRVKPAELARWLPLEQGGKLEDHIFLVDPRSNLMMRFPKNPEPQRVHKDIAKLLKASAIG</sequence>
<keyword evidence="1" id="KW-0472">Membrane</keyword>
<dbReference type="Proteomes" id="UP001595665">
    <property type="component" value="Unassembled WGS sequence"/>
</dbReference>
<gene>
    <name evidence="2" type="ORF">ACFOPH_22995</name>
</gene>
<evidence type="ECO:0000313" key="2">
    <source>
        <dbReference type="EMBL" id="MFC3461078.1"/>
    </source>
</evidence>
<reference evidence="3" key="1">
    <citation type="journal article" date="2019" name="Int. J. Syst. Evol. Microbiol.">
        <title>The Global Catalogue of Microorganisms (GCM) 10K type strain sequencing project: providing services to taxonomists for standard genome sequencing and annotation.</title>
        <authorList>
            <consortium name="The Broad Institute Genomics Platform"/>
            <consortium name="The Broad Institute Genome Sequencing Center for Infectious Disease"/>
            <person name="Wu L."/>
            <person name="Ma J."/>
        </authorList>
    </citation>
    <scope>NUCLEOTIDE SEQUENCE [LARGE SCALE GENOMIC DNA]</scope>
    <source>
        <strain evidence="3">CCM 7480</strain>
    </source>
</reference>
<name>A0ABV7PPA4_9BURK</name>
<dbReference type="InterPro" id="IPR036249">
    <property type="entry name" value="Thioredoxin-like_sf"/>
</dbReference>
<evidence type="ECO:0000256" key="1">
    <source>
        <dbReference type="SAM" id="Phobius"/>
    </source>
</evidence>
<dbReference type="RefSeq" id="WP_312548386.1">
    <property type="nucleotide sequence ID" value="NZ_JBHRVV010000001.1"/>
</dbReference>
<comment type="caution">
    <text evidence="2">The sequence shown here is derived from an EMBL/GenBank/DDBJ whole genome shotgun (WGS) entry which is preliminary data.</text>
</comment>
<dbReference type="EMBL" id="JBHRVV010000001">
    <property type="protein sequence ID" value="MFC3461078.1"/>
    <property type="molecule type" value="Genomic_DNA"/>
</dbReference>
<keyword evidence="1" id="KW-0812">Transmembrane</keyword>
<feature type="transmembrane region" description="Helical" evidence="1">
    <location>
        <begin position="28"/>
        <end position="49"/>
    </location>
</feature>
<dbReference type="SUPFAM" id="SSF52833">
    <property type="entry name" value="Thioredoxin-like"/>
    <property type="match status" value="1"/>
</dbReference>